<dbReference type="PANTHER" id="PTHR30244">
    <property type="entry name" value="TRANSAMINASE"/>
    <property type="match status" value="1"/>
</dbReference>
<keyword evidence="1 4" id="KW-0663">Pyridoxal phosphate</keyword>
<dbReference type="InterPro" id="IPR015421">
    <property type="entry name" value="PyrdxlP-dep_Trfase_major"/>
</dbReference>
<evidence type="ECO:0000256" key="1">
    <source>
        <dbReference type="ARBA" id="ARBA00022898"/>
    </source>
</evidence>
<sequence>MLCSKCNRKMVELRDVPFLDLRAVNARYADELKLAAARVIDAGWYVLGQELAAFEAEFASYCGSTHAVGVGNGLDALALILRGYRELGVLREGDEIIVPANTFIATFLAISQNHLVLVPVEPDPVTFNIDPARVEKAIGPRTRAIMAVHLYGQLAQMQALQTLAHRYGLLLIEDAAQAHGARAQGRRAGAFGDAAAFSFFPTKNLGALGDGGAVTTSDVRLAECIRALRNYGSEVKYHHLCQGVNSRLDEMQAAFLRVKLGYLEDEIALRRAVAQRYLHGICNPLIVLPAPVAEQQHVWHLFVVRSPQRDALQAHLLRQGIHTQIHYPVPPHRQPAYATLGEACLPLSEQLHREVLSLPMGPALDDAAVAHVIAACQSFGSNT</sequence>
<evidence type="ECO:0000256" key="2">
    <source>
        <dbReference type="ARBA" id="ARBA00037999"/>
    </source>
</evidence>
<dbReference type="Proteomes" id="UP000007069">
    <property type="component" value="Chromosome"/>
</dbReference>
<dbReference type="InterPro" id="IPR015424">
    <property type="entry name" value="PyrdxlP-dep_Trfase"/>
</dbReference>
<dbReference type="Gene3D" id="3.40.640.10">
    <property type="entry name" value="Type I PLP-dependent aspartate aminotransferase-like (Major domain)"/>
    <property type="match status" value="1"/>
</dbReference>
<comment type="similarity">
    <text evidence="2 5">Belongs to the DegT/DnrJ/EryC1 family.</text>
</comment>
<keyword evidence="6" id="KW-0808">Transferase</keyword>
<evidence type="ECO:0000256" key="3">
    <source>
        <dbReference type="PIRSR" id="PIRSR000390-1"/>
    </source>
</evidence>
<dbReference type="PANTHER" id="PTHR30244:SF36">
    <property type="entry name" value="3-OXO-GLUCOSE-6-PHOSPHATE:GLUTAMATE AMINOTRANSFERASE"/>
    <property type="match status" value="1"/>
</dbReference>
<dbReference type="GO" id="GO:0030170">
    <property type="term" value="F:pyridoxal phosphate binding"/>
    <property type="evidence" value="ECO:0007669"/>
    <property type="project" value="UniProtKB-ARBA"/>
</dbReference>
<proteinExistence type="inferred from homology"/>
<protein>
    <submittedName>
        <fullName evidence="6">Putative aminotransferase</fullName>
    </submittedName>
</protein>
<dbReference type="InterPro" id="IPR015422">
    <property type="entry name" value="PyrdxlP-dep_Trfase_small"/>
</dbReference>
<dbReference type="GO" id="GO:0008483">
    <property type="term" value="F:transaminase activity"/>
    <property type="evidence" value="ECO:0007669"/>
    <property type="project" value="UniProtKB-KW"/>
</dbReference>
<dbReference type="HOGENOM" id="CLU_033332_6_0_6"/>
<dbReference type="CDD" id="cd00616">
    <property type="entry name" value="AHBA_syn"/>
    <property type="match status" value="1"/>
</dbReference>
<dbReference type="Gene3D" id="3.90.1150.10">
    <property type="entry name" value="Aspartate Aminotransferase, domain 1"/>
    <property type="match status" value="1"/>
</dbReference>
<gene>
    <name evidence="6" type="ordered locus">XCV1724</name>
</gene>
<evidence type="ECO:0000313" key="6">
    <source>
        <dbReference type="EMBL" id="CAJ23401.1"/>
    </source>
</evidence>
<dbReference type="InterPro" id="IPR000653">
    <property type="entry name" value="DegT/StrS_aminotransferase"/>
</dbReference>
<feature type="active site" description="Proton acceptor" evidence="3">
    <location>
        <position position="203"/>
    </location>
</feature>
<dbReference type="eggNOG" id="COG0399">
    <property type="taxonomic scope" value="Bacteria"/>
</dbReference>
<evidence type="ECO:0000256" key="5">
    <source>
        <dbReference type="RuleBase" id="RU004508"/>
    </source>
</evidence>
<reference evidence="6 7" key="1">
    <citation type="journal article" date="2005" name="J. Bacteriol.">
        <title>Insights into genome plasticity and pathogenicity of the plant pathogenic Bacterium Xanthomonas campestris pv. vesicatoria revealed by the complete genome sequence.</title>
        <authorList>
            <person name="Thieme F."/>
            <person name="Koebnik R."/>
            <person name="Bekel T."/>
            <person name="Berger C."/>
            <person name="Boch J."/>
            <person name="Buettner D."/>
            <person name="Caldana C."/>
            <person name="Gaigalat L."/>
            <person name="Goesmann A."/>
            <person name="Kay S."/>
            <person name="Kirchner O."/>
            <person name="Lanz C."/>
            <person name="Linke B."/>
            <person name="McHardy A.C."/>
            <person name="Meyer F."/>
            <person name="Mittenhuber G."/>
            <person name="Nies D.H."/>
            <person name="Niesbach-Kloesgen U."/>
            <person name="Patschkowski T."/>
            <person name="Rueckert C."/>
            <person name="Rupp O."/>
            <person name="Schneicker S."/>
            <person name="Schuster S.C."/>
            <person name="Vorhoelter F.J."/>
            <person name="Weber E."/>
            <person name="Puehler A."/>
            <person name="Bonas U."/>
            <person name="Bartels D."/>
            <person name="Kaiser O."/>
        </authorList>
    </citation>
    <scope>NUCLEOTIDE SEQUENCE [LARGE SCALE GENOMIC DNA]</scope>
    <source>
        <strain evidence="6 7">85-10</strain>
    </source>
</reference>
<evidence type="ECO:0000313" key="7">
    <source>
        <dbReference type="Proteomes" id="UP000007069"/>
    </source>
</evidence>
<dbReference type="AlphaFoldDB" id="Q3BUV8"/>
<dbReference type="GO" id="GO:0000271">
    <property type="term" value="P:polysaccharide biosynthetic process"/>
    <property type="evidence" value="ECO:0007669"/>
    <property type="project" value="TreeGrafter"/>
</dbReference>
<dbReference type="FunFam" id="3.40.640.10:FF:000089">
    <property type="entry name" value="Aminotransferase, DegT/DnrJ/EryC1/StrS family"/>
    <property type="match status" value="1"/>
</dbReference>
<dbReference type="Pfam" id="PF01041">
    <property type="entry name" value="DegT_DnrJ_EryC1"/>
    <property type="match status" value="1"/>
</dbReference>
<dbReference type="SUPFAM" id="SSF53383">
    <property type="entry name" value="PLP-dependent transferases"/>
    <property type="match status" value="1"/>
</dbReference>
<dbReference type="PIRSF" id="PIRSF000390">
    <property type="entry name" value="PLP_StrS"/>
    <property type="match status" value="1"/>
</dbReference>
<keyword evidence="6" id="KW-0032">Aminotransferase</keyword>
<evidence type="ECO:0000256" key="4">
    <source>
        <dbReference type="PIRSR" id="PIRSR000390-2"/>
    </source>
</evidence>
<organism evidence="7">
    <name type="scientific">Xanthomonas euvesicatoria pv. vesicatoria (strain 85-10)</name>
    <name type="common">Xanthomonas campestris pv. vesicatoria</name>
    <dbReference type="NCBI Taxonomy" id="316273"/>
    <lineage>
        <taxon>Bacteria</taxon>
        <taxon>Pseudomonadati</taxon>
        <taxon>Pseudomonadota</taxon>
        <taxon>Gammaproteobacteria</taxon>
        <taxon>Lysobacterales</taxon>
        <taxon>Lysobacteraceae</taxon>
        <taxon>Xanthomonas</taxon>
    </lineage>
</organism>
<dbReference type="KEGG" id="xcv:XCV1724"/>
<dbReference type="STRING" id="456327.BJD11_13935"/>
<accession>Q3BUV8</accession>
<dbReference type="EMBL" id="AM039952">
    <property type="protein sequence ID" value="CAJ23401.1"/>
    <property type="molecule type" value="Genomic_DNA"/>
</dbReference>
<name>Q3BUV8_XANE5</name>
<feature type="modified residue" description="N6-(pyridoxal phosphate)lysine" evidence="4">
    <location>
        <position position="203"/>
    </location>
</feature>